<comment type="caution">
    <text evidence="3">The sequence shown here is derived from an EMBL/GenBank/DDBJ whole genome shotgun (WGS) entry which is preliminary data.</text>
</comment>
<feature type="region of interest" description="Disordered" evidence="2">
    <location>
        <begin position="194"/>
        <end position="216"/>
    </location>
</feature>
<sequence length="303" mass="34099">MSTAISLYEPQLPNFTTQLRGLDRSQVTGYIQQLRQELEALQERIPALESQLSDAQRELTNTDDDRTRLRNEIDALRGDIARLSGPIDSVEGMSDRIARMMRVASDEARRTKAMAEEEAEALTRHLRDELEAARQDRAAASAALAELQESTSLRREQILTDAKTEAGELLRAAQGECARLISETEATERARREAAQRLAEEDDRRRRESEREQAKQVSAAWEQAQIQIANMEKDSRLKAAALIATAEREAKLIVERTDAEVMQLIHVRGDVVGALSEIQSRIESAIRRDRMSVVKRSGESEHA</sequence>
<accession>A0A7I7RAJ8</accession>
<dbReference type="EMBL" id="MVHZ01000003">
    <property type="protein sequence ID" value="ORB03257.1"/>
    <property type="molecule type" value="Genomic_DNA"/>
</dbReference>
<keyword evidence="1" id="KW-0175">Coiled coil</keyword>
<evidence type="ECO:0000313" key="4">
    <source>
        <dbReference type="Proteomes" id="UP000192320"/>
    </source>
</evidence>
<evidence type="ECO:0000256" key="2">
    <source>
        <dbReference type="SAM" id="MobiDB-lite"/>
    </source>
</evidence>
<dbReference type="Gene3D" id="1.20.5.340">
    <property type="match status" value="1"/>
</dbReference>
<reference evidence="3 4" key="1">
    <citation type="submission" date="2017-02" db="EMBL/GenBank/DDBJ databases">
        <title>The new phylogeny of genus Mycobacterium.</title>
        <authorList>
            <person name="Tortoli E."/>
            <person name="Trovato A."/>
            <person name="Cirillo D.M."/>
        </authorList>
    </citation>
    <scope>NUCLEOTIDE SEQUENCE [LARGE SCALE GENOMIC DNA]</scope>
    <source>
        <strain evidence="3 4">DSM 45633</strain>
    </source>
</reference>
<evidence type="ECO:0000313" key="3">
    <source>
        <dbReference type="EMBL" id="ORB03257.1"/>
    </source>
</evidence>
<organism evidence="3 4">
    <name type="scientific">Mycolicibacter minnesotensis</name>
    <dbReference type="NCBI Taxonomy" id="1118379"/>
    <lineage>
        <taxon>Bacteria</taxon>
        <taxon>Bacillati</taxon>
        <taxon>Actinomycetota</taxon>
        <taxon>Actinomycetes</taxon>
        <taxon>Mycobacteriales</taxon>
        <taxon>Mycobacteriaceae</taxon>
        <taxon>Mycolicibacter</taxon>
    </lineage>
</organism>
<keyword evidence="4" id="KW-1185">Reference proteome</keyword>
<dbReference type="AlphaFoldDB" id="A0A7I7RAJ8"/>
<name>A0A7I7RAJ8_9MYCO</name>
<dbReference type="RefSeq" id="WP_083023304.1">
    <property type="nucleotide sequence ID" value="NZ_AP022589.1"/>
</dbReference>
<feature type="compositionally biased region" description="Basic and acidic residues" evidence="2">
    <location>
        <begin position="194"/>
        <end position="214"/>
    </location>
</feature>
<protein>
    <submittedName>
        <fullName evidence="3">Uncharacterized protein</fullName>
    </submittedName>
</protein>
<proteinExistence type="predicted"/>
<dbReference type="Proteomes" id="UP000192320">
    <property type="component" value="Unassembled WGS sequence"/>
</dbReference>
<dbReference type="OrthoDB" id="3576986at2"/>
<feature type="coiled-coil region" evidence="1">
    <location>
        <begin position="24"/>
        <end position="79"/>
    </location>
</feature>
<feature type="coiled-coil region" evidence="1">
    <location>
        <begin position="105"/>
        <end position="150"/>
    </location>
</feature>
<evidence type="ECO:0000256" key="1">
    <source>
        <dbReference type="SAM" id="Coils"/>
    </source>
</evidence>
<gene>
    <name evidence="3" type="ORF">BST33_04800</name>
</gene>